<evidence type="ECO:0000259" key="10">
    <source>
        <dbReference type="PROSITE" id="PS50001"/>
    </source>
</evidence>
<feature type="domain" description="SH2" evidence="10">
    <location>
        <begin position="554"/>
        <end position="653"/>
    </location>
</feature>
<feature type="region of interest" description="Disordered" evidence="9">
    <location>
        <begin position="522"/>
        <end position="543"/>
    </location>
</feature>
<evidence type="ECO:0000256" key="5">
    <source>
        <dbReference type="PROSITE-ProRule" id="PRU00191"/>
    </source>
</evidence>
<dbReference type="SMART" id="SM00326">
    <property type="entry name" value="SH3"/>
    <property type="match status" value="1"/>
</dbReference>
<dbReference type="Pfam" id="PF00017">
    <property type="entry name" value="SH2"/>
    <property type="match status" value="2"/>
</dbReference>
<dbReference type="Pfam" id="PF00168">
    <property type="entry name" value="C2"/>
    <property type="match status" value="1"/>
</dbReference>
<feature type="domain" description="SH3" evidence="11">
    <location>
        <begin position="786"/>
        <end position="846"/>
    </location>
</feature>
<keyword evidence="7" id="KW-0442">Lipid degradation</keyword>
<gene>
    <name evidence="16" type="primary">LOC136072022</name>
</gene>
<dbReference type="Gene3D" id="3.20.20.190">
    <property type="entry name" value="Phosphatidylinositol (PI) phosphodiesterase"/>
    <property type="match status" value="2"/>
</dbReference>
<evidence type="ECO:0000256" key="8">
    <source>
        <dbReference type="SAM" id="Coils"/>
    </source>
</evidence>
<keyword evidence="8" id="KW-0175">Coiled coil</keyword>
<dbReference type="Pfam" id="PF23583">
    <property type="entry name" value="EF_HAND_2_PLCG"/>
    <property type="match status" value="1"/>
</dbReference>
<dbReference type="PROSITE" id="PS50008">
    <property type="entry name" value="PIPLC_Y_DOMAIN"/>
    <property type="match status" value="1"/>
</dbReference>
<dbReference type="SUPFAM" id="SSF47473">
    <property type="entry name" value="EF-hand"/>
    <property type="match status" value="1"/>
</dbReference>
<dbReference type="Proteomes" id="UP001652625">
    <property type="component" value="Chromosome 15"/>
</dbReference>
<evidence type="ECO:0000259" key="13">
    <source>
        <dbReference type="PROSITE" id="PS50004"/>
    </source>
</evidence>
<evidence type="ECO:0000256" key="7">
    <source>
        <dbReference type="RuleBase" id="RU361133"/>
    </source>
</evidence>
<dbReference type="CDD" id="cd08592">
    <property type="entry name" value="PI-PLCc_gamma"/>
    <property type="match status" value="1"/>
</dbReference>
<organism evidence="15 16">
    <name type="scientific">Hydra vulgaris</name>
    <name type="common">Hydra</name>
    <name type="synonym">Hydra attenuata</name>
    <dbReference type="NCBI Taxonomy" id="6087"/>
    <lineage>
        <taxon>Eukaryota</taxon>
        <taxon>Metazoa</taxon>
        <taxon>Cnidaria</taxon>
        <taxon>Hydrozoa</taxon>
        <taxon>Hydroidolina</taxon>
        <taxon>Anthoathecata</taxon>
        <taxon>Aplanulata</taxon>
        <taxon>Hydridae</taxon>
        <taxon>Hydra</taxon>
    </lineage>
</organism>
<dbReference type="RefSeq" id="XP_065675993.1">
    <property type="nucleotide sequence ID" value="XM_065819921.1"/>
</dbReference>
<evidence type="ECO:0000259" key="12">
    <source>
        <dbReference type="PROSITE" id="PS50003"/>
    </source>
</evidence>
<feature type="domain" description="PH" evidence="12">
    <location>
        <begin position="488"/>
        <end position="921"/>
    </location>
</feature>
<keyword evidence="7" id="KW-0378">Hydrolase</keyword>
<keyword evidence="4" id="KW-0807">Transducer</keyword>
<dbReference type="SMART" id="SM00148">
    <property type="entry name" value="PLCXc"/>
    <property type="match status" value="1"/>
</dbReference>
<dbReference type="SUPFAM" id="SSF49562">
    <property type="entry name" value="C2 domain (Calcium/lipid-binding domain, CaLB)"/>
    <property type="match status" value="1"/>
</dbReference>
<dbReference type="SMART" id="SM00239">
    <property type="entry name" value="C2"/>
    <property type="match status" value="1"/>
</dbReference>
<dbReference type="SUPFAM" id="SSF51695">
    <property type="entry name" value="PLC-like phosphodiesterases"/>
    <property type="match status" value="1"/>
</dbReference>
<name>A0ABM4DN75_HYDVU</name>
<dbReference type="SMART" id="SM00149">
    <property type="entry name" value="PLCYc"/>
    <property type="match status" value="1"/>
</dbReference>
<evidence type="ECO:0000313" key="16">
    <source>
        <dbReference type="RefSeq" id="XP_065675993.1"/>
    </source>
</evidence>
<dbReference type="PROSITE" id="PS50002">
    <property type="entry name" value="SH3"/>
    <property type="match status" value="1"/>
</dbReference>
<dbReference type="Gene3D" id="3.30.505.10">
    <property type="entry name" value="SH2 domain"/>
    <property type="match status" value="2"/>
</dbReference>
<dbReference type="Gene3D" id="2.30.30.40">
    <property type="entry name" value="SH3 Domains"/>
    <property type="match status" value="1"/>
</dbReference>
<dbReference type="SMART" id="SM00233">
    <property type="entry name" value="PH"/>
    <property type="match status" value="2"/>
</dbReference>
<dbReference type="InterPro" id="IPR036860">
    <property type="entry name" value="SH2_dom_sf"/>
</dbReference>
<evidence type="ECO:0000313" key="15">
    <source>
        <dbReference type="Proteomes" id="UP001652625"/>
    </source>
</evidence>
<dbReference type="InterPro" id="IPR057061">
    <property type="entry name" value="PLCG_EF-hand_2"/>
</dbReference>
<dbReference type="InterPro" id="IPR001452">
    <property type="entry name" value="SH3_domain"/>
</dbReference>
<dbReference type="SUPFAM" id="SSF55550">
    <property type="entry name" value="SH2 domain"/>
    <property type="match status" value="2"/>
</dbReference>
<dbReference type="InterPro" id="IPR000980">
    <property type="entry name" value="SH2"/>
</dbReference>
<dbReference type="CDD" id="cd00275">
    <property type="entry name" value="C2_PLC_like"/>
    <property type="match status" value="1"/>
</dbReference>
<dbReference type="PANTHER" id="PTHR10336:SF159">
    <property type="entry name" value="1-PHOSPHATIDYLINOSITOL 4,5-BISPHOSPHATE PHOSPHODIESTERASE GAMMA"/>
    <property type="match status" value="1"/>
</dbReference>
<protein>
    <recommendedName>
        <fullName evidence="7">Phosphoinositide phospholipase C</fullName>
        <ecNumber evidence="7">3.1.4.11</ecNumber>
    </recommendedName>
</protein>
<dbReference type="PROSITE" id="PS50001">
    <property type="entry name" value="SH2"/>
    <property type="match status" value="2"/>
</dbReference>
<feature type="domain" description="PI-PLC Y-box" evidence="14">
    <location>
        <begin position="943"/>
        <end position="1059"/>
    </location>
</feature>
<dbReference type="InterPro" id="IPR001192">
    <property type="entry name" value="PI-PLC_fam"/>
</dbReference>
<evidence type="ECO:0000256" key="1">
    <source>
        <dbReference type="ARBA" id="ARBA00022443"/>
    </source>
</evidence>
<dbReference type="InterPro" id="IPR035892">
    <property type="entry name" value="C2_domain_sf"/>
</dbReference>
<dbReference type="InterPro" id="IPR017946">
    <property type="entry name" value="PLC-like_Pdiesterase_TIM-brl"/>
</dbReference>
<dbReference type="PRINTS" id="PR00390">
    <property type="entry name" value="PHPHLIPASEC"/>
</dbReference>
<dbReference type="PRINTS" id="PR00401">
    <property type="entry name" value="SH2DOMAIN"/>
</dbReference>
<dbReference type="Pfam" id="PF00388">
    <property type="entry name" value="PI-PLC-X"/>
    <property type="match status" value="1"/>
</dbReference>
<accession>A0ABM4DN75</accession>
<keyword evidence="1 6" id="KW-0728">SH3 domain</keyword>
<evidence type="ECO:0000256" key="4">
    <source>
        <dbReference type="ARBA" id="ARBA00023224"/>
    </source>
</evidence>
<dbReference type="InterPro" id="IPR036028">
    <property type="entry name" value="SH3-like_dom_sf"/>
</dbReference>
<dbReference type="InterPro" id="IPR011992">
    <property type="entry name" value="EF-hand-dom_pair"/>
</dbReference>
<dbReference type="InterPro" id="IPR000008">
    <property type="entry name" value="C2_dom"/>
</dbReference>
<dbReference type="GeneID" id="136072022"/>
<keyword evidence="2" id="KW-0106">Calcium</keyword>
<sequence>MSISSGQTLTRPVSISAHETDVENVSNKIPDEAELAPIISALKLGTSMTRIKKTRADQKIVQLNLEEFKISWFRAGTSREEGKINIEEIREVRRGCNSKDFLSFIRRIDDPNSCVIIVYGSNFRLKTLSLLAQNPSEREYWVKAIVYLKWVNQHAPPPILSHRWLCREWALLPKNCQPKMPMKEFKLFLQRANIKLPNNKVKDIYQCHSGKANVFNATALCEAYESLIFQSSIADRYEEYLHRSDEGFFMTAYDFQRFLVDEQKDYKAAKDMSYVHSLMSPCVPDESMKNEIFFTQQQFLTYLFSPANSVFNEEQNKVCQDMTKPLCCYWIASSHNTYLTGDQLQSESSFESYIRCLRMGCRCIELDCWDGPSEPIIYHGLTLCTKINFVDVVKAIATYAFAESEYPLILSLENHCSIPQQIMMADMFKKYLGKYLVTQFLDPNETQLPSPESLKRKIILKNKRLISDDLGSSIGSRDSLLDEDFLASSLKTGLIYMEDEDKKWNKHFFVLTSRVLYYSDSKETAEDDDDNDDENSESDKKACGDEDLHFSEKWFHRNISRQEAESLLQEYQRGDGSFLVRPSNMFVGDFSLSFWRKNRVQHCHIKSRPTNDGTAKYFLVGPKGFDNLYSLINHYQTNPLKSDKFELMLTEPVPQPNAHLGKDWYHENLTRLQAEEMLRRMRKDSYFLVRKRNDGDQNESYAISFRTGGTIKHCVIKKEGRLFMIGTAPFESLTELIAHYEKNPLYRKTKLKYPCNQDVVQEFGMNPDGTFNDPEQYVYSQPNLTMPKQACKAKYDYTAQKDDELSFTKGALIVNIMKYDGGWWRGDYNGHIQKWFPVNFTEEITILSKAEEEQAKPVDVLLESQEIGTINLTGCHLQILTSRPQRPYVFSLKTSSGEFVCSVDTEQEMVEWLTCIQRASTDAENAVNKIRALSEQKNIAKELSDLIVYCVTVPFSENSYDTGKHFEMSSFSEQKLEKYVNKKTPDNRLIKYHQRQLSRVYPRGTRVDSSNYDPVPYWNIGSQMVALNYQTGDRPMQINNGLFMNNGRCGYVLKPEYYRDPNFNPHDNNTFKNVEPWNIRLTILGARHLPKLGRGISSPFVEVEVIDLRSEKDTFRTKTKSDNGFCPTWFDTFDFDVVCPPSAMIRFVVQDEDMFGDPNFIAQSCFLLTSMKVGHRSIPLLNAYSEEIPLASLLVELKIQNAQDDEEYSSIAELRDKMQMLIDRNEGTTQSVIDSETENQLQNYQAQLSMLNTTRRTRHLEEDASKSHSTIHRN</sequence>
<evidence type="ECO:0000259" key="14">
    <source>
        <dbReference type="PROSITE" id="PS50008"/>
    </source>
</evidence>
<dbReference type="PROSITE" id="PS50007">
    <property type="entry name" value="PIPLC_X_DOMAIN"/>
    <property type="match status" value="1"/>
</dbReference>
<dbReference type="SMART" id="SM00252">
    <property type="entry name" value="SH2"/>
    <property type="match status" value="2"/>
</dbReference>
<dbReference type="PROSITE" id="PS50003">
    <property type="entry name" value="PH_DOMAIN"/>
    <property type="match status" value="1"/>
</dbReference>
<keyword evidence="15" id="KW-1185">Reference proteome</keyword>
<dbReference type="InterPro" id="IPR011993">
    <property type="entry name" value="PH-like_dom_sf"/>
</dbReference>
<reference evidence="16" key="1">
    <citation type="submission" date="2025-08" db="UniProtKB">
        <authorList>
            <consortium name="RefSeq"/>
        </authorList>
    </citation>
    <scope>IDENTIFICATION</scope>
</reference>
<dbReference type="Pfam" id="PF00387">
    <property type="entry name" value="PI-PLC-Y"/>
    <property type="match status" value="1"/>
</dbReference>
<evidence type="ECO:0000256" key="6">
    <source>
        <dbReference type="PROSITE-ProRule" id="PRU00192"/>
    </source>
</evidence>
<dbReference type="Gene3D" id="2.30.29.30">
    <property type="entry name" value="Pleckstrin-homology domain (PH domain)/Phosphotyrosine-binding domain (PTB)"/>
    <property type="match status" value="1"/>
</dbReference>
<dbReference type="EC" id="3.1.4.11" evidence="7"/>
<dbReference type="InterPro" id="IPR001711">
    <property type="entry name" value="PLipase_C_Pinositol-sp_Y"/>
</dbReference>
<keyword evidence="3 5" id="KW-0727">SH2 domain</keyword>
<dbReference type="PANTHER" id="PTHR10336">
    <property type="entry name" value="PHOSPHOINOSITIDE-SPECIFIC PHOSPHOLIPASE C FAMILY PROTEIN"/>
    <property type="match status" value="1"/>
</dbReference>
<keyword evidence="7" id="KW-0443">Lipid metabolism</keyword>
<dbReference type="SUPFAM" id="SSF50729">
    <property type="entry name" value="PH domain-like"/>
    <property type="match status" value="2"/>
</dbReference>
<feature type="compositionally biased region" description="Acidic residues" evidence="9">
    <location>
        <begin position="525"/>
        <end position="536"/>
    </location>
</feature>
<proteinExistence type="predicted"/>
<dbReference type="Pfam" id="PF00018">
    <property type="entry name" value="SH3_1"/>
    <property type="match status" value="1"/>
</dbReference>
<feature type="domain" description="SH2" evidence="10">
    <location>
        <begin position="664"/>
        <end position="755"/>
    </location>
</feature>
<dbReference type="Gene3D" id="2.60.40.150">
    <property type="entry name" value="C2 domain"/>
    <property type="match status" value="1"/>
</dbReference>
<feature type="coiled-coil region" evidence="8">
    <location>
        <begin position="916"/>
        <end position="943"/>
    </location>
</feature>
<comment type="catalytic activity">
    <reaction evidence="7">
        <text>a 1,2-diacyl-sn-glycero-3-phospho-(1D-myo-inositol-4,5-bisphosphate) + H2O = 1D-myo-inositol 1,4,5-trisphosphate + a 1,2-diacyl-sn-glycerol + H(+)</text>
        <dbReference type="Rhea" id="RHEA:33179"/>
        <dbReference type="ChEBI" id="CHEBI:15377"/>
        <dbReference type="ChEBI" id="CHEBI:15378"/>
        <dbReference type="ChEBI" id="CHEBI:17815"/>
        <dbReference type="ChEBI" id="CHEBI:58456"/>
        <dbReference type="ChEBI" id="CHEBI:203600"/>
        <dbReference type="EC" id="3.1.4.11"/>
    </reaction>
</comment>
<evidence type="ECO:0000256" key="2">
    <source>
        <dbReference type="ARBA" id="ARBA00022837"/>
    </source>
</evidence>
<dbReference type="CDD" id="cd11825">
    <property type="entry name" value="SH3_PLCgamma"/>
    <property type="match status" value="1"/>
</dbReference>
<evidence type="ECO:0000256" key="9">
    <source>
        <dbReference type="SAM" id="MobiDB-lite"/>
    </source>
</evidence>
<dbReference type="PROSITE" id="PS50004">
    <property type="entry name" value="C2"/>
    <property type="match status" value="1"/>
</dbReference>
<evidence type="ECO:0000259" key="11">
    <source>
        <dbReference type="PROSITE" id="PS50002"/>
    </source>
</evidence>
<dbReference type="Pfam" id="PF00169">
    <property type="entry name" value="PH"/>
    <property type="match status" value="1"/>
</dbReference>
<dbReference type="SUPFAM" id="SSF50044">
    <property type="entry name" value="SH3-domain"/>
    <property type="match status" value="1"/>
</dbReference>
<dbReference type="InterPro" id="IPR000909">
    <property type="entry name" value="PLipase_C_PInositol-sp_X_dom"/>
</dbReference>
<feature type="domain" description="C2" evidence="13">
    <location>
        <begin position="1057"/>
        <end position="1182"/>
    </location>
</feature>
<evidence type="ECO:0000256" key="3">
    <source>
        <dbReference type="ARBA" id="ARBA00022999"/>
    </source>
</evidence>
<dbReference type="InterPro" id="IPR001849">
    <property type="entry name" value="PH_domain"/>
</dbReference>
<dbReference type="Gene3D" id="1.10.238.10">
    <property type="entry name" value="EF-hand"/>
    <property type="match status" value="1"/>
</dbReference>